<dbReference type="Gene3D" id="3.10.450.50">
    <property type="match status" value="1"/>
</dbReference>
<dbReference type="PANTHER" id="PTHR38436">
    <property type="entry name" value="POLYKETIDE CYCLASE SNOAL-LIKE DOMAIN"/>
    <property type="match status" value="1"/>
</dbReference>
<protein>
    <recommendedName>
        <fullName evidence="3">Ester cyclase</fullName>
    </recommendedName>
</protein>
<dbReference type="RefSeq" id="WP_345626174.1">
    <property type="nucleotide sequence ID" value="NZ_BAABJQ010000002.1"/>
</dbReference>
<proteinExistence type="predicted"/>
<dbReference type="Proteomes" id="UP001501570">
    <property type="component" value="Unassembled WGS sequence"/>
</dbReference>
<dbReference type="InterPro" id="IPR032710">
    <property type="entry name" value="NTF2-like_dom_sf"/>
</dbReference>
<accession>A0ABP9RJP4</accession>
<dbReference type="Pfam" id="PF07366">
    <property type="entry name" value="SnoaL"/>
    <property type="match status" value="1"/>
</dbReference>
<reference evidence="2" key="1">
    <citation type="journal article" date="2019" name="Int. J. Syst. Evol. Microbiol.">
        <title>The Global Catalogue of Microorganisms (GCM) 10K type strain sequencing project: providing services to taxonomists for standard genome sequencing and annotation.</title>
        <authorList>
            <consortium name="The Broad Institute Genomics Platform"/>
            <consortium name="The Broad Institute Genome Sequencing Center for Infectious Disease"/>
            <person name="Wu L."/>
            <person name="Ma J."/>
        </authorList>
    </citation>
    <scope>NUCLEOTIDE SEQUENCE [LARGE SCALE GENOMIC DNA]</scope>
    <source>
        <strain evidence="2">JCM 18304</strain>
    </source>
</reference>
<evidence type="ECO:0008006" key="3">
    <source>
        <dbReference type="Google" id="ProtNLM"/>
    </source>
</evidence>
<dbReference type="InterPro" id="IPR009959">
    <property type="entry name" value="Cyclase_SnoaL-like"/>
</dbReference>
<dbReference type="EMBL" id="BAABJQ010000002">
    <property type="protein sequence ID" value="GAA5179069.1"/>
    <property type="molecule type" value="Genomic_DNA"/>
</dbReference>
<comment type="caution">
    <text evidence="1">The sequence shown here is derived from an EMBL/GenBank/DDBJ whole genome shotgun (WGS) entry which is preliminary data.</text>
</comment>
<dbReference type="SUPFAM" id="SSF54427">
    <property type="entry name" value="NTF2-like"/>
    <property type="match status" value="1"/>
</dbReference>
<organism evidence="1 2">
    <name type="scientific">Rugosimonospora acidiphila</name>
    <dbReference type="NCBI Taxonomy" id="556531"/>
    <lineage>
        <taxon>Bacteria</taxon>
        <taxon>Bacillati</taxon>
        <taxon>Actinomycetota</taxon>
        <taxon>Actinomycetes</taxon>
        <taxon>Micromonosporales</taxon>
        <taxon>Micromonosporaceae</taxon>
        <taxon>Rugosimonospora</taxon>
    </lineage>
</organism>
<evidence type="ECO:0000313" key="1">
    <source>
        <dbReference type="EMBL" id="GAA5179069.1"/>
    </source>
</evidence>
<keyword evidence="2" id="KW-1185">Reference proteome</keyword>
<dbReference type="PANTHER" id="PTHR38436:SF1">
    <property type="entry name" value="ESTER CYCLASE"/>
    <property type="match status" value="1"/>
</dbReference>
<gene>
    <name evidence="1" type="ORF">GCM10023322_07930</name>
</gene>
<evidence type="ECO:0000313" key="2">
    <source>
        <dbReference type="Proteomes" id="UP001501570"/>
    </source>
</evidence>
<name>A0ABP9RJP4_9ACTN</name>
<sequence length="231" mass="25671">MTSAEHSAVQQQDPVQGQINEAANRLRELLGLDVSTETVVSAVEDLKRIEENKKVLLRFQREVFNASDWSTETLQRNLTDDFIDHAAMQGDPPGLEGVQMRFSAWASAFDEALEENEAIVGQGDLLAVMYTLHAHHRGAFMGVEPTNREVAIPGMELVRIRDGKIAEHWGIYDFLRTAEEINTNLAFIPRGGTADPARPQVPWAIKMTEEDAAGLGTAAEDYLRPREGEES</sequence>